<feature type="region of interest" description="Disordered" evidence="1">
    <location>
        <begin position="61"/>
        <end position="90"/>
    </location>
</feature>
<dbReference type="KEGG" id="cbr:CBG_25570"/>
<dbReference type="InParanoid" id="B6IF57"/>
<dbReference type="HOGENOM" id="CLU_2442821_0_0_1"/>
<gene>
    <name evidence="2" type="ORF">CBG25570</name>
    <name evidence="2" type="ORF">CBG_25570</name>
</gene>
<dbReference type="CTD" id="68917056"/>
<evidence type="ECO:0000256" key="1">
    <source>
        <dbReference type="SAM" id="MobiDB-lite"/>
    </source>
</evidence>
<reference evidence="2 3" key="1">
    <citation type="journal article" date="2003" name="PLoS Biol.">
        <title>The genome sequence of Caenorhabditis briggsae: a platform for comparative genomics.</title>
        <authorList>
            <person name="Stein L.D."/>
            <person name="Bao Z."/>
            <person name="Blasiar D."/>
            <person name="Blumenthal T."/>
            <person name="Brent M.R."/>
            <person name="Chen N."/>
            <person name="Chinwalla A."/>
            <person name="Clarke L."/>
            <person name="Clee C."/>
            <person name="Coghlan A."/>
            <person name="Coulson A."/>
            <person name="D'Eustachio P."/>
            <person name="Fitch D.H."/>
            <person name="Fulton L.A."/>
            <person name="Fulton R.E."/>
            <person name="Griffiths-Jones S."/>
            <person name="Harris T.W."/>
            <person name="Hillier L.W."/>
            <person name="Kamath R."/>
            <person name="Kuwabara P.E."/>
            <person name="Mardis E.R."/>
            <person name="Marra M.A."/>
            <person name="Miner T.L."/>
            <person name="Minx P."/>
            <person name="Mullikin J.C."/>
            <person name="Plumb R.W."/>
            <person name="Rogers J."/>
            <person name="Schein J.E."/>
            <person name="Sohrmann M."/>
            <person name="Spieth J."/>
            <person name="Stajich J.E."/>
            <person name="Wei C."/>
            <person name="Willey D."/>
            <person name="Wilson R.K."/>
            <person name="Durbin R."/>
            <person name="Waterston R.H."/>
        </authorList>
    </citation>
    <scope>NUCLEOTIDE SEQUENCE [LARGE SCALE GENOMIC DNA]</scope>
    <source>
        <strain evidence="2 3">AF16</strain>
    </source>
</reference>
<dbReference type="Proteomes" id="UP000008549">
    <property type="component" value="Unassembled WGS sequence"/>
</dbReference>
<name>B6IF57_CAEBR</name>
<evidence type="ECO:0000313" key="3">
    <source>
        <dbReference type="Proteomes" id="UP000008549"/>
    </source>
</evidence>
<reference evidence="2 3" key="2">
    <citation type="journal article" date="2011" name="PLoS Genet.">
        <title>Caenorhabditis briggsae recombinant inbred line genotypes reveal inter-strain incompatibility and the evolution of recombination.</title>
        <authorList>
            <person name="Ross J.A."/>
            <person name="Koboldt D.C."/>
            <person name="Staisch J.E."/>
            <person name="Chamberlin H.M."/>
            <person name="Gupta B.P."/>
            <person name="Miller R.D."/>
            <person name="Baird S.E."/>
            <person name="Haag E.S."/>
        </authorList>
    </citation>
    <scope>NUCLEOTIDE SEQUENCE [LARGE SCALE GENOMIC DNA]</scope>
    <source>
        <strain evidence="2 3">AF16</strain>
    </source>
</reference>
<organism evidence="2 3">
    <name type="scientific">Caenorhabditis briggsae</name>
    <dbReference type="NCBI Taxonomy" id="6238"/>
    <lineage>
        <taxon>Eukaryota</taxon>
        <taxon>Metazoa</taxon>
        <taxon>Ecdysozoa</taxon>
        <taxon>Nematoda</taxon>
        <taxon>Chromadorea</taxon>
        <taxon>Rhabditida</taxon>
        <taxon>Rhabditina</taxon>
        <taxon>Rhabditomorpha</taxon>
        <taxon>Rhabditoidea</taxon>
        <taxon>Rhabditidae</taxon>
        <taxon>Peloderinae</taxon>
        <taxon>Caenorhabditis</taxon>
    </lineage>
</organism>
<dbReference type="EMBL" id="HE601438">
    <property type="protein sequence ID" value="CAR98537.1"/>
    <property type="molecule type" value="Genomic_DNA"/>
</dbReference>
<keyword evidence="3" id="KW-1185">Reference proteome</keyword>
<dbReference type="GeneID" id="68917056"/>
<dbReference type="AlphaFoldDB" id="B6IF57"/>
<evidence type="ECO:0000313" key="2">
    <source>
        <dbReference type="EMBL" id="CAR98537.1"/>
    </source>
</evidence>
<accession>B6IF57</accession>
<sequence>MKQELETITQFFGFFCGNQLPPNLTDTLGTAECRCECLSRQKSIRCEYKIMKENSNKLETVHGTMKAKGDGSDEKPQKNRWDRRRKRVET</sequence>
<protein>
    <submittedName>
        <fullName evidence="2">Protein CBG25570</fullName>
    </submittedName>
</protein>
<proteinExistence type="predicted"/>
<dbReference type="RefSeq" id="XP_045098109.1">
    <property type="nucleotide sequence ID" value="XM_045242296.1"/>
</dbReference>
<feature type="compositionally biased region" description="Basic and acidic residues" evidence="1">
    <location>
        <begin position="67"/>
        <end position="80"/>
    </location>
</feature>
<feature type="compositionally biased region" description="Basic residues" evidence="1">
    <location>
        <begin position="81"/>
        <end position="90"/>
    </location>
</feature>